<keyword evidence="1" id="KW-0472">Membrane</keyword>
<comment type="caution">
    <text evidence="2">The sequence shown here is derived from an EMBL/GenBank/DDBJ whole genome shotgun (WGS) entry which is preliminary data.</text>
</comment>
<keyword evidence="1" id="KW-0812">Transmembrane</keyword>
<keyword evidence="1" id="KW-1133">Transmembrane helix</keyword>
<feature type="transmembrane region" description="Helical" evidence="1">
    <location>
        <begin position="83"/>
        <end position="104"/>
    </location>
</feature>
<dbReference type="Proteomes" id="UP001595816">
    <property type="component" value="Unassembled WGS sequence"/>
</dbReference>
<name>A0ABV8LZB5_9ACTN</name>
<feature type="transmembrane region" description="Helical" evidence="1">
    <location>
        <begin position="116"/>
        <end position="137"/>
    </location>
</feature>
<proteinExistence type="predicted"/>
<evidence type="ECO:0000313" key="3">
    <source>
        <dbReference type="Proteomes" id="UP001595816"/>
    </source>
</evidence>
<feature type="transmembrane region" description="Helical" evidence="1">
    <location>
        <begin position="53"/>
        <end position="71"/>
    </location>
</feature>
<evidence type="ECO:0000313" key="2">
    <source>
        <dbReference type="EMBL" id="MFC4135149.1"/>
    </source>
</evidence>
<protein>
    <recommendedName>
        <fullName evidence="4">DUF423 domain-containing protein</fullName>
    </recommendedName>
</protein>
<dbReference type="EMBL" id="JBHSAY010000020">
    <property type="protein sequence ID" value="MFC4135149.1"/>
    <property type="molecule type" value="Genomic_DNA"/>
</dbReference>
<organism evidence="2 3">
    <name type="scientific">Hamadaea flava</name>
    <dbReference type="NCBI Taxonomy" id="1742688"/>
    <lineage>
        <taxon>Bacteria</taxon>
        <taxon>Bacillati</taxon>
        <taxon>Actinomycetota</taxon>
        <taxon>Actinomycetes</taxon>
        <taxon>Micromonosporales</taxon>
        <taxon>Micromonosporaceae</taxon>
        <taxon>Hamadaea</taxon>
    </lineage>
</organism>
<dbReference type="RefSeq" id="WP_253763028.1">
    <property type="nucleotide sequence ID" value="NZ_JAMZDZ010000001.1"/>
</dbReference>
<evidence type="ECO:0000256" key="1">
    <source>
        <dbReference type="SAM" id="Phobius"/>
    </source>
</evidence>
<reference evidence="3" key="1">
    <citation type="journal article" date="2019" name="Int. J. Syst. Evol. Microbiol.">
        <title>The Global Catalogue of Microorganisms (GCM) 10K type strain sequencing project: providing services to taxonomists for standard genome sequencing and annotation.</title>
        <authorList>
            <consortium name="The Broad Institute Genomics Platform"/>
            <consortium name="The Broad Institute Genome Sequencing Center for Infectious Disease"/>
            <person name="Wu L."/>
            <person name="Ma J."/>
        </authorList>
    </citation>
    <scope>NUCLEOTIDE SEQUENCE [LARGE SCALE GENOMIC DNA]</scope>
    <source>
        <strain evidence="3">CGMCC 4.7289</strain>
    </source>
</reference>
<sequence length="151" mass="15651">MQHKRWAVRAMYAGLGLTVLATAIPYATKDLLADHIRAGYPAYAPAQVNTAVSTYLILVSVIGALGVLAWIGTAWAVRAGKRWARPAATVVFVLGLTIGLTALLTKDTSGDTGLPATLGLLGMVPTLAGLVAVGLLWSRSSGPTATLSDPR</sequence>
<keyword evidence="3" id="KW-1185">Reference proteome</keyword>
<accession>A0ABV8LZB5</accession>
<evidence type="ECO:0008006" key="4">
    <source>
        <dbReference type="Google" id="ProtNLM"/>
    </source>
</evidence>
<gene>
    <name evidence="2" type="ORF">ACFOZ4_31440</name>
</gene>